<protein>
    <submittedName>
        <fullName evidence="2">ROK family protein</fullName>
    </submittedName>
</protein>
<dbReference type="SUPFAM" id="SSF53067">
    <property type="entry name" value="Actin-like ATPase domain"/>
    <property type="match status" value="1"/>
</dbReference>
<dbReference type="Gene3D" id="3.30.420.40">
    <property type="match status" value="2"/>
</dbReference>
<dbReference type="Proteomes" id="UP001330812">
    <property type="component" value="Chromosome"/>
</dbReference>
<dbReference type="InterPro" id="IPR000600">
    <property type="entry name" value="ROK"/>
</dbReference>
<sequence length="298" mass="28954">MSELWAGVDIGGSKTLVVVCDAEGRALASATADSGAHLGGAAILDRAAALVTSLAPAGLAGVGVGAAGVVEPATGTIVVTGDSFTGWAGTSVNTDLSARLGGVPVVTENDVNAFLLGELSQEDRHVLGVALGTGVGGAVYVDGALLHGGGTGAGEIGHVGTYGPAPCTCGQTGHLEAYASGRSLARRYTEATGVALPAESVAAAALAGDEAALTVFTDAGRFLGEAITHACGLLGIATAVVGGSVTNSWALLEKPMQEALTEHPLLSGAPVDVRLARGGAKAVALGAVALARTAVSRG</sequence>
<dbReference type="PANTHER" id="PTHR18964:SF169">
    <property type="entry name" value="N-ACETYLMANNOSAMINE KINASE"/>
    <property type="match status" value="1"/>
</dbReference>
<proteinExistence type="inferred from homology"/>
<gene>
    <name evidence="2" type="ORF">VSH64_27180</name>
</gene>
<dbReference type="PANTHER" id="PTHR18964">
    <property type="entry name" value="ROK (REPRESSOR, ORF, KINASE) FAMILY"/>
    <property type="match status" value="1"/>
</dbReference>
<dbReference type="Pfam" id="PF00480">
    <property type="entry name" value="ROK"/>
    <property type="match status" value="1"/>
</dbReference>
<evidence type="ECO:0000313" key="3">
    <source>
        <dbReference type="Proteomes" id="UP001330812"/>
    </source>
</evidence>
<dbReference type="PROSITE" id="PS01125">
    <property type="entry name" value="ROK"/>
    <property type="match status" value="1"/>
</dbReference>
<comment type="similarity">
    <text evidence="1">Belongs to the ROK (NagC/XylR) family.</text>
</comment>
<evidence type="ECO:0000256" key="1">
    <source>
        <dbReference type="ARBA" id="ARBA00006479"/>
    </source>
</evidence>
<dbReference type="InterPro" id="IPR043129">
    <property type="entry name" value="ATPase_NBD"/>
</dbReference>
<evidence type="ECO:0000313" key="2">
    <source>
        <dbReference type="EMBL" id="WSE26563.1"/>
    </source>
</evidence>
<accession>A0ABZ1HWP3</accession>
<dbReference type="RefSeq" id="WP_326565544.1">
    <property type="nucleotide sequence ID" value="NZ_CP142149.1"/>
</dbReference>
<dbReference type="InterPro" id="IPR049874">
    <property type="entry name" value="ROK_cs"/>
</dbReference>
<reference evidence="2 3" key="1">
    <citation type="journal article" date="2015" name="Int. J. Syst. Evol. Microbiol.">
        <title>Amycolatopsis rhabdoformis sp. nov., an actinomycete isolated from a tropical forest soil.</title>
        <authorList>
            <person name="Souza W.R."/>
            <person name="Silva R.E."/>
            <person name="Goodfellow M."/>
            <person name="Busarakam K."/>
            <person name="Figueiro F.S."/>
            <person name="Ferreira D."/>
            <person name="Rodrigues-Filho E."/>
            <person name="Moraes L.A.B."/>
            <person name="Zucchi T.D."/>
        </authorList>
    </citation>
    <scope>NUCLEOTIDE SEQUENCE [LARGE SCALE GENOMIC DNA]</scope>
    <source>
        <strain evidence="2 3">NCIMB 14900</strain>
    </source>
</reference>
<keyword evidence="3" id="KW-1185">Reference proteome</keyword>
<organism evidence="2 3">
    <name type="scientific">Amycolatopsis rhabdoformis</name>
    <dbReference type="NCBI Taxonomy" id="1448059"/>
    <lineage>
        <taxon>Bacteria</taxon>
        <taxon>Bacillati</taxon>
        <taxon>Actinomycetota</taxon>
        <taxon>Actinomycetes</taxon>
        <taxon>Pseudonocardiales</taxon>
        <taxon>Pseudonocardiaceae</taxon>
        <taxon>Amycolatopsis</taxon>
    </lineage>
</organism>
<name>A0ABZ1HWP3_9PSEU</name>
<dbReference type="EMBL" id="CP142149">
    <property type="protein sequence ID" value="WSE26563.1"/>
    <property type="molecule type" value="Genomic_DNA"/>
</dbReference>